<comment type="similarity">
    <text evidence="1 11">Belongs to the DnaX/STICHEL family.</text>
</comment>
<keyword evidence="3 11" id="KW-0548">Nucleotidyltransferase</keyword>
<reference evidence="14" key="1">
    <citation type="submission" date="2020-10" db="EMBL/GenBank/DDBJ databases">
        <authorList>
            <person name="Gilroy R."/>
        </authorList>
    </citation>
    <scope>NUCLEOTIDE SEQUENCE</scope>
    <source>
        <strain evidence="14">2889</strain>
    </source>
</reference>
<dbReference type="CDD" id="cd18137">
    <property type="entry name" value="HLD_clamp_pol_III_gamma_tau"/>
    <property type="match status" value="1"/>
</dbReference>
<organism evidence="14 15">
    <name type="scientific">Candidatus Pullibacteroides excrementavium</name>
    <dbReference type="NCBI Taxonomy" id="2840905"/>
    <lineage>
        <taxon>Bacteria</taxon>
        <taxon>Pseudomonadati</taxon>
        <taxon>Bacteroidota</taxon>
        <taxon>Bacteroidia</taxon>
        <taxon>Bacteroidales</taxon>
        <taxon>Candidatus Pullibacteroides</taxon>
    </lineage>
</organism>
<evidence type="ECO:0000313" key="14">
    <source>
        <dbReference type="EMBL" id="MBO8432214.1"/>
    </source>
</evidence>
<evidence type="ECO:0000256" key="6">
    <source>
        <dbReference type="ARBA" id="ARBA00022741"/>
    </source>
</evidence>
<sequence length="613" mass="68956">MEDFVVSARKYRPDTFDTVVGQESITTTLKNAIRNGHLAQSFLFCGPRGVGKTTCARILARTINCTHLGPDMEPCGQCESCRGFLNNASQNIYELDAASNRSVEAMRSLIEHVRIPPQVGKYKVYIIDEVHMLTTEAFNTFLKTLEEPPAYAKFILATTEKNKIIPTILSRCQIFDFKRISVEDITAHLKRICEKEGISNEEEGLRVIAQKADGGLRDALSMFDQIVSFSGNSITYKQVVSMLNILDYETYFQMTDFFFEGNVPGCLNLFNQVLDNGFDGQVFVEGLSSHFRSLLLMQDQQTIPLMEVSVHLQERYAGQSLKTSIAPLLQALELCNGCDQQYRNSNHKRLLVEILLLQLVRLFAPATLRGGEAQPSLPGESVRQVEPGPQIQSGTVRPAENQDLSRGSENTVPMTPAGKENASPVMRNPLSGSSPLPLEEKQTGKQLEQTVPSIIIPRTSVQSKTSLRAFDVKRQESQLQDQAVDRQEEADFDQEGLMKVWNSYLAKQQNEQPSVYSVLLKANPELKENYAVRLTVPNRFVSEDLLSGSKEKDLLDYLRAGLKNTSIHFIIQVDENMEPSRAIYTPLEKFQEMQKNNPEIANFRKDLDLDLEL</sequence>
<dbReference type="GO" id="GO:0003887">
    <property type="term" value="F:DNA-directed DNA polymerase activity"/>
    <property type="evidence" value="ECO:0007669"/>
    <property type="project" value="UniProtKB-KW"/>
</dbReference>
<dbReference type="FunFam" id="1.10.8.60:FF:000013">
    <property type="entry name" value="DNA polymerase III subunit gamma/tau"/>
    <property type="match status" value="1"/>
</dbReference>
<dbReference type="InterPro" id="IPR003593">
    <property type="entry name" value="AAA+_ATPase"/>
</dbReference>
<evidence type="ECO:0000256" key="4">
    <source>
        <dbReference type="ARBA" id="ARBA00022705"/>
    </source>
</evidence>
<dbReference type="EC" id="2.7.7.7" evidence="11"/>
<dbReference type="GO" id="GO:0046872">
    <property type="term" value="F:metal ion binding"/>
    <property type="evidence" value="ECO:0007669"/>
    <property type="project" value="UniProtKB-KW"/>
</dbReference>
<keyword evidence="6 11" id="KW-0547">Nucleotide-binding</keyword>
<dbReference type="NCBIfam" id="TIGR02397">
    <property type="entry name" value="dnaX_nterm"/>
    <property type="match status" value="1"/>
</dbReference>
<comment type="subunit">
    <text evidence="11">DNA polymerase III contains a core (composed of alpha, epsilon and theta chains) that associates with a tau subunit. This core dimerizes to form the POLIII' complex. PolIII' associates with the gamma complex (composed of gamma, delta, delta', psi and chi chains) and with the beta chain to form the complete DNA polymerase III complex.</text>
</comment>
<evidence type="ECO:0000256" key="10">
    <source>
        <dbReference type="ARBA" id="ARBA00049244"/>
    </source>
</evidence>
<dbReference type="PANTHER" id="PTHR11669">
    <property type="entry name" value="REPLICATION FACTOR C / DNA POLYMERASE III GAMMA-TAU SUBUNIT"/>
    <property type="match status" value="1"/>
</dbReference>
<evidence type="ECO:0000256" key="12">
    <source>
        <dbReference type="SAM" id="MobiDB-lite"/>
    </source>
</evidence>
<dbReference type="Gene3D" id="1.20.272.10">
    <property type="match status" value="1"/>
</dbReference>
<evidence type="ECO:0000313" key="15">
    <source>
        <dbReference type="Proteomes" id="UP000823612"/>
    </source>
</evidence>
<comment type="catalytic activity">
    <reaction evidence="10 11">
        <text>DNA(n) + a 2'-deoxyribonucleoside 5'-triphosphate = DNA(n+1) + diphosphate</text>
        <dbReference type="Rhea" id="RHEA:22508"/>
        <dbReference type="Rhea" id="RHEA-COMP:17339"/>
        <dbReference type="Rhea" id="RHEA-COMP:17340"/>
        <dbReference type="ChEBI" id="CHEBI:33019"/>
        <dbReference type="ChEBI" id="CHEBI:61560"/>
        <dbReference type="ChEBI" id="CHEBI:173112"/>
        <dbReference type="EC" id="2.7.7.7"/>
    </reaction>
</comment>
<dbReference type="SUPFAM" id="SSF52540">
    <property type="entry name" value="P-loop containing nucleoside triphosphate hydrolases"/>
    <property type="match status" value="1"/>
</dbReference>
<dbReference type="Pfam" id="PF22608">
    <property type="entry name" value="DNAX_ATPase_lid"/>
    <property type="match status" value="1"/>
</dbReference>
<gene>
    <name evidence="11" type="primary">dnaX</name>
    <name evidence="14" type="ORF">IAB08_02820</name>
</gene>
<dbReference type="EMBL" id="JADIMZ010000035">
    <property type="protein sequence ID" value="MBO8432214.1"/>
    <property type="molecule type" value="Genomic_DNA"/>
</dbReference>
<evidence type="ECO:0000256" key="7">
    <source>
        <dbReference type="ARBA" id="ARBA00022833"/>
    </source>
</evidence>
<dbReference type="SUPFAM" id="SSF48019">
    <property type="entry name" value="post-AAA+ oligomerization domain-like"/>
    <property type="match status" value="1"/>
</dbReference>
<dbReference type="InterPro" id="IPR027417">
    <property type="entry name" value="P-loop_NTPase"/>
</dbReference>
<keyword evidence="8 11" id="KW-0067">ATP-binding</keyword>
<evidence type="ECO:0000256" key="8">
    <source>
        <dbReference type="ARBA" id="ARBA00022840"/>
    </source>
</evidence>
<keyword evidence="4 11" id="KW-0235">DNA replication</keyword>
<evidence type="ECO:0000259" key="13">
    <source>
        <dbReference type="SMART" id="SM00382"/>
    </source>
</evidence>
<protein>
    <recommendedName>
        <fullName evidence="11">DNA polymerase III subunit gamma/tau</fullName>
        <ecNumber evidence="11">2.7.7.7</ecNumber>
    </recommendedName>
</protein>
<dbReference type="NCBIfam" id="NF011531">
    <property type="entry name" value="PRK14971.1"/>
    <property type="match status" value="1"/>
</dbReference>
<dbReference type="NCBIfam" id="NF004046">
    <property type="entry name" value="PRK05563.1"/>
    <property type="match status" value="1"/>
</dbReference>
<evidence type="ECO:0000256" key="1">
    <source>
        <dbReference type="ARBA" id="ARBA00006360"/>
    </source>
</evidence>
<dbReference type="GO" id="GO:0006261">
    <property type="term" value="P:DNA-templated DNA replication"/>
    <property type="evidence" value="ECO:0007669"/>
    <property type="project" value="TreeGrafter"/>
</dbReference>
<accession>A0A9D9H139</accession>
<dbReference type="PRINTS" id="PR00300">
    <property type="entry name" value="CLPPROTEASEA"/>
</dbReference>
<name>A0A9D9H139_9BACT</name>
<dbReference type="InterPro" id="IPR008921">
    <property type="entry name" value="DNA_pol3_clamp-load_cplx_C"/>
</dbReference>
<dbReference type="Pfam" id="PF12169">
    <property type="entry name" value="DNA_pol3_gamma3"/>
    <property type="match status" value="1"/>
</dbReference>
<keyword evidence="2 11" id="KW-0808">Transferase</keyword>
<comment type="function">
    <text evidence="11">DNA polymerase III is a complex, multichain enzyme responsible for most of the replicative synthesis in bacteria. This DNA polymerase also exhibits 3' to 5' exonuclease activity.</text>
</comment>
<dbReference type="InterPro" id="IPR022754">
    <property type="entry name" value="DNA_pol_III_gamma-3"/>
</dbReference>
<reference evidence="14" key="2">
    <citation type="journal article" date="2021" name="PeerJ">
        <title>Extensive microbial diversity within the chicken gut microbiome revealed by metagenomics and culture.</title>
        <authorList>
            <person name="Gilroy R."/>
            <person name="Ravi A."/>
            <person name="Getino M."/>
            <person name="Pursley I."/>
            <person name="Horton D.L."/>
            <person name="Alikhan N.F."/>
            <person name="Baker D."/>
            <person name="Gharbi K."/>
            <person name="Hall N."/>
            <person name="Watson M."/>
            <person name="Adriaenssens E.M."/>
            <person name="Foster-Nyarko E."/>
            <person name="Jarju S."/>
            <person name="Secka A."/>
            <person name="Antonio M."/>
            <person name="Oren A."/>
            <person name="Chaudhuri R.R."/>
            <person name="La Ragione R."/>
            <person name="Hildebrand F."/>
            <person name="Pallen M.J."/>
        </authorList>
    </citation>
    <scope>NUCLEOTIDE SEQUENCE</scope>
    <source>
        <strain evidence="14">2889</strain>
    </source>
</reference>
<evidence type="ECO:0000256" key="11">
    <source>
        <dbReference type="RuleBase" id="RU364063"/>
    </source>
</evidence>
<dbReference type="InterPro" id="IPR050238">
    <property type="entry name" value="DNA_Rep/Repair_Clamp_Loader"/>
</dbReference>
<dbReference type="FunFam" id="3.40.50.300:FF:000014">
    <property type="entry name" value="DNA polymerase III subunit gamma/tau"/>
    <property type="match status" value="1"/>
</dbReference>
<dbReference type="AlphaFoldDB" id="A0A9D9H139"/>
<dbReference type="GO" id="GO:0009360">
    <property type="term" value="C:DNA polymerase III complex"/>
    <property type="evidence" value="ECO:0007669"/>
    <property type="project" value="InterPro"/>
</dbReference>
<dbReference type="CDD" id="cd00009">
    <property type="entry name" value="AAA"/>
    <property type="match status" value="1"/>
</dbReference>
<dbReference type="GO" id="GO:0003677">
    <property type="term" value="F:DNA binding"/>
    <property type="evidence" value="ECO:0007669"/>
    <property type="project" value="InterPro"/>
</dbReference>
<comment type="caution">
    <text evidence="14">The sequence shown here is derived from an EMBL/GenBank/DDBJ whole genome shotgun (WGS) entry which is preliminary data.</text>
</comment>
<dbReference type="PANTHER" id="PTHR11669:SF0">
    <property type="entry name" value="PROTEIN STICHEL-LIKE 2"/>
    <property type="match status" value="1"/>
</dbReference>
<feature type="region of interest" description="Disordered" evidence="12">
    <location>
        <begin position="370"/>
        <end position="454"/>
    </location>
</feature>
<dbReference type="Proteomes" id="UP000823612">
    <property type="component" value="Unassembled WGS sequence"/>
</dbReference>
<dbReference type="SMART" id="SM00382">
    <property type="entry name" value="AAA"/>
    <property type="match status" value="1"/>
</dbReference>
<dbReference type="Gene3D" id="3.40.50.300">
    <property type="entry name" value="P-loop containing nucleotide triphosphate hydrolases"/>
    <property type="match status" value="1"/>
</dbReference>
<keyword evidence="7" id="KW-0862">Zinc</keyword>
<dbReference type="Pfam" id="PF13177">
    <property type="entry name" value="DNA_pol3_delta2"/>
    <property type="match status" value="1"/>
</dbReference>
<dbReference type="GO" id="GO:0005524">
    <property type="term" value="F:ATP binding"/>
    <property type="evidence" value="ECO:0007669"/>
    <property type="project" value="UniProtKB-KW"/>
</dbReference>
<keyword evidence="5" id="KW-0479">Metal-binding</keyword>
<evidence type="ECO:0000256" key="3">
    <source>
        <dbReference type="ARBA" id="ARBA00022695"/>
    </source>
</evidence>
<dbReference type="InterPro" id="IPR045085">
    <property type="entry name" value="HLD_clamp_pol_III_gamma_tau"/>
</dbReference>
<proteinExistence type="inferred from homology"/>
<evidence type="ECO:0000256" key="2">
    <source>
        <dbReference type="ARBA" id="ARBA00022679"/>
    </source>
</evidence>
<dbReference type="InterPro" id="IPR001270">
    <property type="entry name" value="ClpA/B"/>
</dbReference>
<dbReference type="InterPro" id="IPR012763">
    <property type="entry name" value="DNA_pol_III_sug/sutau_N"/>
</dbReference>
<dbReference type="Gene3D" id="1.10.8.60">
    <property type="match status" value="1"/>
</dbReference>
<feature type="domain" description="AAA+ ATPase" evidence="13">
    <location>
        <begin position="38"/>
        <end position="181"/>
    </location>
</feature>
<evidence type="ECO:0000256" key="9">
    <source>
        <dbReference type="ARBA" id="ARBA00022932"/>
    </source>
</evidence>
<evidence type="ECO:0000256" key="5">
    <source>
        <dbReference type="ARBA" id="ARBA00022723"/>
    </source>
</evidence>
<keyword evidence="9 11" id="KW-0239">DNA-directed DNA polymerase</keyword>
<feature type="compositionally biased region" description="Polar residues" evidence="12">
    <location>
        <begin position="402"/>
        <end position="413"/>
    </location>
</feature>